<sequence length="671" mass="78370">MGIFKTLFLKEEHEREIINLRNNKSLWYPVTHINQKENILVDGSLIPAEELSNDEHLKLGGIRFGKSPIAVVPSNGYHTNTNFSKSSIQWLEWLMEKAKHKGSPIQIQHALNQGEFKVPGTNYRCDGYDRTNNTIYEYYGCAVHGCPVCFPNDRSFLRYPATKQSLEELFTVTMKREATLRSLGYKIVRKWEHDFLKEKKTNEIMREFVNQLDIQDRLNPRESFFGGRTNAVKLHFQTTNAETIQYYDFTSLYPWTNKYCRYPLHHPKIITDGFSDISIYFGIAKIKVLPPRKLYHPVLPYTSNGKLKFPLCRTCADKESQTECGCDDEERSLIGTWCTPEIDLAIKKGYTIMKIYEVYHFDDSTLYDPIAKKGGLFTEYVNMFLKIKQEASGFPAECESEEEKLEYIRQYRLKEGIDLEYHKIKANKGLRNLGKICLNSFWGKFGQRIRLKQSKFIHESEAENLFKTLTDPRKEIYDFHIVAKDILQLEYYDDPLFLPNDIKTNIFLASFTTMWARLRLYEILDVLDRDVLYYDTDSVIFRCDGSSTLEKLPIGNFLGELTNEVDSQDHIVLFCSGGPKNYAYRTNLGKEECKVRGFTLNWKNANLINMKSVRSMILGTGLKEIIVTNPCKISRHAKKRKLYNRVEHKKYKLVYTKRRILENLDTLPFGY</sequence>
<dbReference type="InterPro" id="IPR004868">
    <property type="entry name" value="DNA-dir_DNA_pol_B_mt/vir"/>
</dbReference>
<dbReference type="GO" id="GO:0003887">
    <property type="term" value="F:DNA-directed DNA polymerase activity"/>
    <property type="evidence" value="ECO:0007669"/>
    <property type="project" value="UniProtKB-KW"/>
</dbReference>
<dbReference type="InterPro" id="IPR043502">
    <property type="entry name" value="DNA/RNA_pol_sf"/>
</dbReference>
<evidence type="ECO:0000256" key="8">
    <source>
        <dbReference type="ARBA" id="ARBA00049244"/>
    </source>
</evidence>
<keyword evidence="7" id="KW-0238">DNA-binding</keyword>
<keyword evidence="5" id="KW-0235">DNA replication</keyword>
<evidence type="ECO:0000256" key="2">
    <source>
        <dbReference type="ARBA" id="ARBA00012417"/>
    </source>
</evidence>
<dbReference type="EC" id="2.7.7.7" evidence="2"/>
<keyword evidence="4" id="KW-0548">Nucleotidyltransferase</keyword>
<evidence type="ECO:0000259" key="9">
    <source>
        <dbReference type="Pfam" id="PF03175"/>
    </source>
</evidence>
<evidence type="ECO:0000256" key="5">
    <source>
        <dbReference type="ARBA" id="ARBA00022705"/>
    </source>
</evidence>
<dbReference type="Pfam" id="PF03175">
    <property type="entry name" value="DNA_pol_B_2"/>
    <property type="match status" value="1"/>
</dbReference>
<dbReference type="PANTHER" id="PTHR33568">
    <property type="entry name" value="DNA POLYMERASE"/>
    <property type="match status" value="1"/>
</dbReference>
<dbReference type="SUPFAM" id="SSF56672">
    <property type="entry name" value="DNA/RNA polymerases"/>
    <property type="match status" value="1"/>
</dbReference>
<dbReference type="Gene3D" id="1.10.287.690">
    <property type="entry name" value="Helix hairpin bin"/>
    <property type="match status" value="1"/>
</dbReference>
<gene>
    <name evidence="10" type="ORF">FSP39_013784</name>
</gene>
<dbReference type="EMBL" id="VSWD01000002">
    <property type="protein sequence ID" value="KAK3107404.1"/>
    <property type="molecule type" value="Genomic_DNA"/>
</dbReference>
<evidence type="ECO:0000256" key="4">
    <source>
        <dbReference type="ARBA" id="ARBA00022695"/>
    </source>
</evidence>
<comment type="catalytic activity">
    <reaction evidence="8">
        <text>DNA(n) + a 2'-deoxyribonucleoside 5'-triphosphate = DNA(n+1) + diphosphate</text>
        <dbReference type="Rhea" id="RHEA:22508"/>
        <dbReference type="Rhea" id="RHEA-COMP:17339"/>
        <dbReference type="Rhea" id="RHEA-COMP:17340"/>
        <dbReference type="ChEBI" id="CHEBI:33019"/>
        <dbReference type="ChEBI" id="CHEBI:61560"/>
        <dbReference type="ChEBI" id="CHEBI:173112"/>
        <dbReference type="EC" id="2.7.7.7"/>
    </reaction>
</comment>
<dbReference type="InterPro" id="IPR023211">
    <property type="entry name" value="DNA_pol_palm_dom_sf"/>
</dbReference>
<dbReference type="Proteomes" id="UP001186944">
    <property type="component" value="Unassembled WGS sequence"/>
</dbReference>
<dbReference type="GO" id="GO:0006260">
    <property type="term" value="P:DNA replication"/>
    <property type="evidence" value="ECO:0007669"/>
    <property type="project" value="UniProtKB-KW"/>
</dbReference>
<evidence type="ECO:0000313" key="11">
    <source>
        <dbReference type="Proteomes" id="UP001186944"/>
    </source>
</evidence>
<dbReference type="PANTHER" id="PTHR33568:SF3">
    <property type="entry name" value="DNA-DIRECTED DNA POLYMERASE"/>
    <property type="match status" value="1"/>
</dbReference>
<keyword evidence="11" id="KW-1185">Reference proteome</keyword>
<dbReference type="GO" id="GO:0003677">
    <property type="term" value="F:DNA binding"/>
    <property type="evidence" value="ECO:0007669"/>
    <property type="project" value="UniProtKB-KW"/>
</dbReference>
<evidence type="ECO:0000256" key="7">
    <source>
        <dbReference type="ARBA" id="ARBA00023125"/>
    </source>
</evidence>
<proteinExistence type="inferred from homology"/>
<organism evidence="10 11">
    <name type="scientific">Pinctada imbricata</name>
    <name type="common">Atlantic pearl-oyster</name>
    <name type="synonym">Pinctada martensii</name>
    <dbReference type="NCBI Taxonomy" id="66713"/>
    <lineage>
        <taxon>Eukaryota</taxon>
        <taxon>Metazoa</taxon>
        <taxon>Spiralia</taxon>
        <taxon>Lophotrochozoa</taxon>
        <taxon>Mollusca</taxon>
        <taxon>Bivalvia</taxon>
        <taxon>Autobranchia</taxon>
        <taxon>Pteriomorphia</taxon>
        <taxon>Pterioida</taxon>
        <taxon>Pterioidea</taxon>
        <taxon>Pteriidae</taxon>
        <taxon>Pinctada</taxon>
    </lineage>
</organism>
<keyword evidence="3" id="KW-0808">Transferase</keyword>
<feature type="domain" description="DNA-directed DNA polymerase family B mitochondria/virus" evidence="9">
    <location>
        <begin position="163"/>
        <end position="392"/>
    </location>
</feature>
<reference evidence="10" key="1">
    <citation type="submission" date="2019-08" db="EMBL/GenBank/DDBJ databases">
        <title>The improved chromosome-level genome for the pearl oyster Pinctada fucata martensii using PacBio sequencing and Hi-C.</title>
        <authorList>
            <person name="Zheng Z."/>
        </authorList>
    </citation>
    <scope>NUCLEOTIDE SEQUENCE</scope>
    <source>
        <strain evidence="10">ZZ-2019</strain>
        <tissue evidence="10">Adductor muscle</tissue>
    </source>
</reference>
<comment type="similarity">
    <text evidence="1">Belongs to the DNA polymerase type-B family.</text>
</comment>
<dbReference type="Gene3D" id="3.40.960.10">
    <property type="entry name" value="VSR Endonuclease"/>
    <property type="match status" value="1"/>
</dbReference>
<name>A0AA89CAW3_PINIB</name>
<dbReference type="Gene3D" id="3.90.1600.10">
    <property type="entry name" value="Palm domain of DNA polymerase"/>
    <property type="match status" value="1"/>
</dbReference>
<accession>A0AA89CAW3</accession>
<comment type="caution">
    <text evidence="10">The sequence shown here is derived from an EMBL/GenBank/DDBJ whole genome shotgun (WGS) entry which is preliminary data.</text>
</comment>
<dbReference type="AlphaFoldDB" id="A0AA89CAW3"/>
<evidence type="ECO:0000313" key="10">
    <source>
        <dbReference type="EMBL" id="KAK3107404.1"/>
    </source>
</evidence>
<evidence type="ECO:0000256" key="1">
    <source>
        <dbReference type="ARBA" id="ARBA00005755"/>
    </source>
</evidence>
<dbReference type="GO" id="GO:0000166">
    <property type="term" value="F:nucleotide binding"/>
    <property type="evidence" value="ECO:0007669"/>
    <property type="project" value="InterPro"/>
</dbReference>
<evidence type="ECO:0000256" key="3">
    <source>
        <dbReference type="ARBA" id="ARBA00022679"/>
    </source>
</evidence>
<protein>
    <recommendedName>
        <fullName evidence="2">DNA-directed DNA polymerase</fullName>
        <ecNumber evidence="2">2.7.7.7</ecNumber>
    </recommendedName>
</protein>
<evidence type="ECO:0000256" key="6">
    <source>
        <dbReference type="ARBA" id="ARBA00022932"/>
    </source>
</evidence>
<keyword evidence="6" id="KW-0239">DNA-directed DNA polymerase</keyword>